<gene>
    <name evidence="2" type="ORF">CPT_Sentinel_062</name>
</gene>
<feature type="compositionally biased region" description="Basic and acidic residues" evidence="1">
    <location>
        <begin position="24"/>
        <end position="39"/>
    </location>
</feature>
<sequence length="65" mass="7311">MAAPALMSQATAPKEYSEMTPKFRITDHNVRDSKRKDKATTLARKHVREQKYEGNPAVIRIAANA</sequence>
<evidence type="ECO:0000313" key="3">
    <source>
        <dbReference type="Proteomes" id="UP000663080"/>
    </source>
</evidence>
<reference evidence="2" key="1">
    <citation type="submission" date="2020-07" db="EMBL/GenBank/DDBJ databases">
        <title>Complete genome sequence of Streptomyces phage Sentinel.</title>
        <authorList>
            <person name="Talcott A.F."/>
            <person name="Ramsey J."/>
            <person name="Moreland R."/>
            <person name="Hernandez I."/>
            <person name="Clark J.D."/>
            <person name="Liu M."/>
            <person name="Burrowes B."/>
        </authorList>
    </citation>
    <scope>NUCLEOTIDE SEQUENCE</scope>
</reference>
<keyword evidence="3" id="KW-1185">Reference proteome</keyword>
<organism evidence="2 3">
    <name type="scientific">Streptomyces phage Sentinel</name>
    <dbReference type="NCBI Taxonomy" id="2767584"/>
    <lineage>
        <taxon>Viruses</taxon>
        <taxon>Duplodnaviria</taxon>
        <taxon>Heunggongvirae</taxon>
        <taxon>Uroviricota</taxon>
        <taxon>Caudoviricetes</taxon>
        <taxon>Arquatrovirinae</taxon>
        <taxon>Sentinelvirus</taxon>
        <taxon>Sentinelvirus sentinel</taxon>
    </lineage>
</organism>
<proteinExistence type="predicted"/>
<evidence type="ECO:0000313" key="2">
    <source>
        <dbReference type="EMBL" id="QPB09896.1"/>
    </source>
</evidence>
<name>A0A873WK70_9CAUD</name>
<feature type="region of interest" description="Disordered" evidence="1">
    <location>
        <begin position="1"/>
        <end position="40"/>
    </location>
</feature>
<protein>
    <submittedName>
        <fullName evidence="2">Uncharacterized protein</fullName>
    </submittedName>
</protein>
<dbReference type="EMBL" id="MT701597">
    <property type="protein sequence ID" value="QPB09896.1"/>
    <property type="molecule type" value="Genomic_DNA"/>
</dbReference>
<accession>A0A873WK70</accession>
<dbReference type="Proteomes" id="UP000663080">
    <property type="component" value="Segment"/>
</dbReference>
<evidence type="ECO:0000256" key="1">
    <source>
        <dbReference type="SAM" id="MobiDB-lite"/>
    </source>
</evidence>